<organism evidence="1 2">
    <name type="scientific">Rhodobacter maris</name>
    <dbReference type="NCBI Taxonomy" id="446682"/>
    <lineage>
        <taxon>Bacteria</taxon>
        <taxon>Pseudomonadati</taxon>
        <taxon>Pseudomonadota</taxon>
        <taxon>Alphaproteobacteria</taxon>
        <taxon>Rhodobacterales</taxon>
        <taxon>Rhodobacter group</taxon>
        <taxon>Rhodobacter</taxon>
    </lineage>
</organism>
<accession>A0A285TI18</accession>
<dbReference type="RefSeq" id="WP_097071367.1">
    <property type="nucleotide sequence ID" value="NZ_OBMT01000019.1"/>
</dbReference>
<name>A0A285TI18_9RHOB</name>
<keyword evidence="2" id="KW-1185">Reference proteome</keyword>
<dbReference type="Proteomes" id="UP000219111">
    <property type="component" value="Unassembled WGS sequence"/>
</dbReference>
<sequence length="110" mass="12126">MKRRTLPVLLERDFRKMAATDGATVEIECVSAPDPAERFSGEWLFYVVSREGDRFMLVTATARERIINSPIGLFGMASGKLNLDHLDVPFVAGDVRGGMRSRPGGSDPLE</sequence>
<dbReference type="AlphaFoldDB" id="A0A285TI18"/>
<reference evidence="2" key="1">
    <citation type="submission" date="2017-08" db="EMBL/GenBank/DDBJ databases">
        <authorList>
            <person name="Varghese N."/>
            <person name="Submissions S."/>
        </authorList>
    </citation>
    <scope>NUCLEOTIDE SEQUENCE [LARGE SCALE GENOMIC DNA]</scope>
    <source>
        <strain evidence="2">JA276</strain>
    </source>
</reference>
<dbReference type="EMBL" id="OBMT01000019">
    <property type="protein sequence ID" value="SOC20336.1"/>
    <property type="molecule type" value="Genomic_DNA"/>
</dbReference>
<dbReference type="OrthoDB" id="7644517at2"/>
<evidence type="ECO:0000313" key="1">
    <source>
        <dbReference type="EMBL" id="SOC20336.1"/>
    </source>
</evidence>
<proteinExistence type="predicted"/>
<protein>
    <submittedName>
        <fullName evidence="1">Uncharacterized protein</fullName>
    </submittedName>
</protein>
<evidence type="ECO:0000313" key="2">
    <source>
        <dbReference type="Proteomes" id="UP000219111"/>
    </source>
</evidence>
<gene>
    <name evidence="1" type="ORF">SAMN05877831_1197</name>
</gene>